<evidence type="ECO:0000256" key="1">
    <source>
        <dbReference type="SAM" id="SignalP"/>
    </source>
</evidence>
<evidence type="ECO:0000313" key="3">
    <source>
        <dbReference type="Proteomes" id="UP000076858"/>
    </source>
</evidence>
<evidence type="ECO:0000313" key="2">
    <source>
        <dbReference type="EMBL" id="KZS12468.1"/>
    </source>
</evidence>
<name>A0A164VMH9_9CRUS</name>
<keyword evidence="1" id="KW-0732">Signal</keyword>
<reference evidence="2 3" key="1">
    <citation type="submission" date="2016-03" db="EMBL/GenBank/DDBJ databases">
        <title>EvidentialGene: Evidence-directed Construction of Genes on Genomes.</title>
        <authorList>
            <person name="Gilbert D.G."/>
            <person name="Choi J.-H."/>
            <person name="Mockaitis K."/>
            <person name="Colbourne J."/>
            <person name="Pfrender M."/>
        </authorList>
    </citation>
    <scope>NUCLEOTIDE SEQUENCE [LARGE SCALE GENOMIC DNA]</scope>
    <source>
        <strain evidence="2 3">Xinb3</strain>
        <tissue evidence="2">Complete organism</tissue>
    </source>
</reference>
<dbReference type="Proteomes" id="UP000076858">
    <property type="component" value="Unassembled WGS sequence"/>
</dbReference>
<feature type="signal peptide" evidence="1">
    <location>
        <begin position="1"/>
        <end position="18"/>
    </location>
</feature>
<dbReference type="AlphaFoldDB" id="A0A164VMH9"/>
<organism evidence="2 3">
    <name type="scientific">Daphnia magna</name>
    <dbReference type="NCBI Taxonomy" id="35525"/>
    <lineage>
        <taxon>Eukaryota</taxon>
        <taxon>Metazoa</taxon>
        <taxon>Ecdysozoa</taxon>
        <taxon>Arthropoda</taxon>
        <taxon>Crustacea</taxon>
        <taxon>Branchiopoda</taxon>
        <taxon>Diplostraca</taxon>
        <taxon>Cladocera</taxon>
        <taxon>Anomopoda</taxon>
        <taxon>Daphniidae</taxon>
        <taxon>Daphnia</taxon>
    </lineage>
</organism>
<feature type="chain" id="PRO_5007853836" evidence="1">
    <location>
        <begin position="19"/>
        <end position="64"/>
    </location>
</feature>
<dbReference type="EMBL" id="LRGB01001361">
    <property type="protein sequence ID" value="KZS12468.1"/>
    <property type="molecule type" value="Genomic_DNA"/>
</dbReference>
<proteinExistence type="predicted"/>
<gene>
    <name evidence="2" type="ORF">APZ42_022593</name>
</gene>
<accession>A0A164VMH9</accession>
<comment type="caution">
    <text evidence="2">The sequence shown here is derived from an EMBL/GenBank/DDBJ whole genome shotgun (WGS) entry which is preliminary data.</text>
</comment>
<protein>
    <submittedName>
        <fullName evidence="2">Uncharacterized protein</fullName>
    </submittedName>
</protein>
<sequence>MKTFVFSISLCLLHVLSCRHPSGNSNLPDRRAGRFEFLTFTLLLPVCVAKELPGMFPPLFFFLF</sequence>
<keyword evidence="3" id="KW-1185">Reference proteome</keyword>